<feature type="compositionally biased region" description="Basic and acidic residues" evidence="1">
    <location>
        <begin position="206"/>
        <end position="217"/>
    </location>
</feature>
<feature type="compositionally biased region" description="Basic and acidic residues" evidence="1">
    <location>
        <begin position="634"/>
        <end position="650"/>
    </location>
</feature>
<feature type="region of interest" description="Disordered" evidence="1">
    <location>
        <begin position="514"/>
        <end position="741"/>
    </location>
</feature>
<reference evidence="2 3" key="1">
    <citation type="submission" date="2017-04" db="EMBL/GenBank/DDBJ databases">
        <title>Draft genome sequence of Tuber borchii Vittad., a whitish edible truffle.</title>
        <authorList>
            <consortium name="DOE Joint Genome Institute"/>
            <person name="Murat C."/>
            <person name="Kuo A."/>
            <person name="Barry K.W."/>
            <person name="Clum A."/>
            <person name="Dockter R.B."/>
            <person name="Fauchery L."/>
            <person name="Iotti M."/>
            <person name="Kohler A."/>
            <person name="Labutti K."/>
            <person name="Lindquist E.A."/>
            <person name="Lipzen A."/>
            <person name="Ohm R.A."/>
            <person name="Wang M."/>
            <person name="Grigoriev I.V."/>
            <person name="Zambonelli A."/>
            <person name="Martin F.M."/>
        </authorList>
    </citation>
    <scope>NUCLEOTIDE SEQUENCE [LARGE SCALE GENOMIC DNA]</scope>
    <source>
        <strain evidence="2 3">Tbo3840</strain>
    </source>
</reference>
<evidence type="ECO:0000313" key="2">
    <source>
        <dbReference type="EMBL" id="PUU79226.1"/>
    </source>
</evidence>
<dbReference type="OrthoDB" id="5422116at2759"/>
<dbReference type="Proteomes" id="UP000244722">
    <property type="component" value="Unassembled WGS sequence"/>
</dbReference>
<evidence type="ECO:0000256" key="1">
    <source>
        <dbReference type="SAM" id="MobiDB-lite"/>
    </source>
</evidence>
<proteinExistence type="predicted"/>
<feature type="compositionally biased region" description="Polar residues" evidence="1">
    <location>
        <begin position="601"/>
        <end position="614"/>
    </location>
</feature>
<dbReference type="STRING" id="42251.A0A2T6ZUR3"/>
<evidence type="ECO:0000313" key="3">
    <source>
        <dbReference type="Proteomes" id="UP000244722"/>
    </source>
</evidence>
<sequence>MLSRTVRAAHPRFTRSVRVWGRRWEREVRDGKRTERRSEYVPGRGWVVEHAEEEEYDDGGEIDLITLKRVPRVQNSWDPDVNRKKHDHGEKTGFWKKHDDGEKTGFLGDFLQEPPSSSSPSQGAKSVIPPQKNSPPPSGVAAAMPTYPDPEQAPPPLPPRPTQPPPPPSRDKSESSSAESDSDSDSDMDILLPSDVRSSAGRPAKSKYEIEIERERNVRRQAMILEWQRLREEQEKEESAMHDIRAYRIMREQKEAERREIERREAERRETERRETERREAERREAQKKEMQRREEERREELRLESQRAVEMEMERERILQEAKMKTEGESPTPIRENKEEWDWSGTDTPTAEDIYKTPQYPPTQKYFVLTRNPSTNDFNFAPLPLALSPISSEHTTPIKVLENMQSPEKFIGYWGAVQRLGFEIMAGEGECVIVRASIEDADEKMQSMLQEIEGMREFQTQPPLEDTAPPKGLDAIAADIAGKIGLGGKPSPVVEEAPKVFEEFSSLVGEAAKPVEKEPKAVEQETTKPIETAEPQETREPKVPEDFKLKPLDAKRRDQVAEDAKYPEVVGEKIEPGPAHSEVVVTPPMKTAAEDPVEIETNNAWQDKYQSTENSEKTIQQSTEETLSTETPKIAEETPKAEEAIKECEAADPWTFAEKQSPSLAEATTETFISPASEVARENWEKKRRSPPSPTPAEELLAKPALEKSSLATPAPAGAVNSQQQQQQQQRKSKQGKKPKRKIFWTSVWVAAATGGTSLLLENYC</sequence>
<accession>A0A2T6ZUR3</accession>
<name>A0A2T6ZUR3_TUBBO</name>
<feature type="compositionally biased region" description="Low complexity" evidence="1">
    <location>
        <begin position="619"/>
        <end position="632"/>
    </location>
</feature>
<feature type="compositionally biased region" description="Basic and acidic residues" evidence="1">
    <location>
        <begin position="87"/>
        <end position="103"/>
    </location>
</feature>
<gene>
    <name evidence="2" type="ORF">B9Z19DRAFT_1082247</name>
</gene>
<organism evidence="2 3">
    <name type="scientific">Tuber borchii</name>
    <name type="common">White truffle</name>
    <dbReference type="NCBI Taxonomy" id="42251"/>
    <lineage>
        <taxon>Eukaryota</taxon>
        <taxon>Fungi</taxon>
        <taxon>Dikarya</taxon>
        <taxon>Ascomycota</taxon>
        <taxon>Pezizomycotina</taxon>
        <taxon>Pezizomycetes</taxon>
        <taxon>Pezizales</taxon>
        <taxon>Tuberaceae</taxon>
        <taxon>Tuber</taxon>
    </lineage>
</organism>
<feature type="compositionally biased region" description="Basic and acidic residues" evidence="1">
    <location>
        <begin position="514"/>
        <end position="529"/>
    </location>
</feature>
<feature type="compositionally biased region" description="Basic residues" evidence="1">
    <location>
        <begin position="732"/>
        <end position="741"/>
    </location>
</feature>
<feature type="compositionally biased region" description="Polar residues" evidence="1">
    <location>
        <begin position="659"/>
        <end position="675"/>
    </location>
</feature>
<feature type="region of interest" description="Disordered" evidence="1">
    <location>
        <begin position="247"/>
        <end position="303"/>
    </location>
</feature>
<keyword evidence="3" id="KW-1185">Reference proteome</keyword>
<feature type="region of interest" description="Disordered" evidence="1">
    <location>
        <begin position="321"/>
        <end position="359"/>
    </location>
</feature>
<dbReference type="EMBL" id="NESQ01000097">
    <property type="protein sequence ID" value="PUU79226.1"/>
    <property type="molecule type" value="Genomic_DNA"/>
</dbReference>
<feature type="region of interest" description="Disordered" evidence="1">
    <location>
        <begin position="76"/>
        <end position="217"/>
    </location>
</feature>
<protein>
    <submittedName>
        <fullName evidence="2">Uncharacterized protein</fullName>
    </submittedName>
</protein>
<comment type="caution">
    <text evidence="2">The sequence shown here is derived from an EMBL/GenBank/DDBJ whole genome shotgun (WGS) entry which is preliminary data.</text>
</comment>
<feature type="compositionally biased region" description="Pro residues" evidence="1">
    <location>
        <begin position="147"/>
        <end position="168"/>
    </location>
</feature>
<dbReference type="AlphaFoldDB" id="A0A2T6ZUR3"/>
<feature type="compositionally biased region" description="Basic and acidic residues" evidence="1">
    <location>
        <begin position="537"/>
        <end position="576"/>
    </location>
</feature>